<dbReference type="KEGG" id="mym:A176_004428"/>
<proteinExistence type="predicted"/>
<dbReference type="STRING" id="1297742.A176_004428"/>
<evidence type="ECO:0000313" key="1">
    <source>
        <dbReference type="EMBL" id="AKQ67516.1"/>
    </source>
</evidence>
<dbReference type="Proteomes" id="UP000009026">
    <property type="component" value="Chromosome"/>
</dbReference>
<dbReference type="PANTHER" id="PTHR42905">
    <property type="entry name" value="PHOSPHOENOLPYRUVATE CARBOXYLASE"/>
    <property type="match status" value="1"/>
</dbReference>
<accession>A0A0H4WVV8</accession>
<dbReference type="InterPro" id="IPR015813">
    <property type="entry name" value="Pyrv/PenolPyrv_kinase-like_dom"/>
</dbReference>
<dbReference type="Pfam" id="PF13714">
    <property type="entry name" value="PEP_mutase"/>
    <property type="match status" value="1"/>
</dbReference>
<dbReference type="eggNOG" id="COG2513">
    <property type="taxonomic scope" value="Bacteria"/>
</dbReference>
<protein>
    <submittedName>
        <fullName evidence="1">Putative carboxyvinyl-carboxyphosphonate phosphorylmutase</fullName>
    </submittedName>
</protein>
<name>A0A0H4WVV8_9BACT</name>
<dbReference type="InterPro" id="IPR039556">
    <property type="entry name" value="ICL/PEPM"/>
</dbReference>
<dbReference type="PATRIC" id="fig|1297742.4.peg.4470"/>
<reference evidence="1 2" key="1">
    <citation type="journal article" date="2016" name="PLoS ONE">
        <title>Complete Genome Sequence and Comparative Genomics of a Novel Myxobacterium Myxococcus hansupus.</title>
        <authorList>
            <person name="Sharma G."/>
            <person name="Narwani T."/>
            <person name="Subramanian S."/>
        </authorList>
    </citation>
    <scope>NUCLEOTIDE SEQUENCE [LARGE SCALE GENOMIC DNA]</scope>
    <source>
        <strain evidence="2">mixupus</strain>
    </source>
</reference>
<dbReference type="RefSeq" id="WP_002639112.1">
    <property type="nucleotide sequence ID" value="NZ_CP012109.1"/>
</dbReference>
<dbReference type="AlphaFoldDB" id="A0A0H4WVV8"/>
<dbReference type="SUPFAM" id="SSF51621">
    <property type="entry name" value="Phosphoenolpyruvate/pyruvate domain"/>
    <property type="match status" value="1"/>
</dbReference>
<gene>
    <name evidence="1" type="ORF">A176_004428</name>
</gene>
<organism evidence="1 2">
    <name type="scientific">Pseudomyxococcus hansupus</name>
    <dbReference type="NCBI Taxonomy" id="1297742"/>
    <lineage>
        <taxon>Bacteria</taxon>
        <taxon>Pseudomonadati</taxon>
        <taxon>Myxococcota</taxon>
        <taxon>Myxococcia</taxon>
        <taxon>Myxococcales</taxon>
        <taxon>Cystobacterineae</taxon>
        <taxon>Myxococcaceae</taxon>
        <taxon>Pseudomyxococcus</taxon>
    </lineage>
</organism>
<dbReference type="CDD" id="cd00377">
    <property type="entry name" value="ICL_PEPM"/>
    <property type="match status" value="1"/>
</dbReference>
<dbReference type="GO" id="GO:0003824">
    <property type="term" value="F:catalytic activity"/>
    <property type="evidence" value="ECO:0007669"/>
    <property type="project" value="InterPro"/>
</dbReference>
<dbReference type="Gene3D" id="3.20.20.60">
    <property type="entry name" value="Phosphoenolpyruvate-binding domains"/>
    <property type="match status" value="1"/>
</dbReference>
<sequence>MPPDTTAHAESFHALHQGPAPLILPNAWDAASARLFESLGAKAIATTSAGVAWAHGYPDGDSLPFEHLLATVNTITRIVRVPLTFDLEGGYSNDPGQVAVNAARLIEAGVVGINLEDGAGSPTALCEKIAHVRQASARLGVRLFINARTDVYLRGLVPEALRQDETLARAEQYRAAGADGFFVPGLVDAAGIQAITRGTPLPVNVLVRPGLPNAFELQRLGIRRLSSGSTIPLALWGQATALVSAFLADGRSEPLGQGAATYDTLNALMKPAAAP</sequence>
<dbReference type="EMBL" id="CP012109">
    <property type="protein sequence ID" value="AKQ67516.1"/>
    <property type="molecule type" value="Genomic_DNA"/>
</dbReference>
<keyword evidence="2" id="KW-1185">Reference proteome</keyword>
<dbReference type="PANTHER" id="PTHR42905:SF16">
    <property type="entry name" value="CARBOXYPHOSPHONOENOLPYRUVATE PHOSPHONOMUTASE-LIKE PROTEIN (AFU_ORTHOLOGUE AFUA_5G07230)"/>
    <property type="match status" value="1"/>
</dbReference>
<dbReference type="OrthoDB" id="9771433at2"/>
<dbReference type="InterPro" id="IPR040442">
    <property type="entry name" value="Pyrv_kinase-like_dom_sf"/>
</dbReference>
<evidence type="ECO:0000313" key="2">
    <source>
        <dbReference type="Proteomes" id="UP000009026"/>
    </source>
</evidence>